<dbReference type="PROSITE" id="PS51257">
    <property type="entry name" value="PROKAR_LIPOPROTEIN"/>
    <property type="match status" value="1"/>
</dbReference>
<dbReference type="InterPro" id="IPR053147">
    <property type="entry name" value="Hsp_HslJ-like"/>
</dbReference>
<evidence type="ECO:0000259" key="2">
    <source>
        <dbReference type="Pfam" id="PF03724"/>
    </source>
</evidence>
<evidence type="ECO:0000313" key="3">
    <source>
        <dbReference type="EMBL" id="PTE16034.1"/>
    </source>
</evidence>
<dbReference type="PANTHER" id="PTHR35535">
    <property type="entry name" value="HEAT SHOCK PROTEIN HSLJ"/>
    <property type="match status" value="1"/>
</dbReference>
<feature type="signal peptide" evidence="1">
    <location>
        <begin position="1"/>
        <end position="21"/>
    </location>
</feature>
<keyword evidence="1" id="KW-0732">Signal</keyword>
<feature type="domain" description="DUF306" evidence="2">
    <location>
        <begin position="31"/>
        <end position="128"/>
    </location>
</feature>
<accession>A0A2T4JDP2</accession>
<dbReference type="PANTHER" id="PTHR35535:SF1">
    <property type="entry name" value="HEAT SHOCK PROTEIN HSLJ"/>
    <property type="match status" value="1"/>
</dbReference>
<protein>
    <submittedName>
        <fullName evidence="3">META domain-containing protein</fullName>
    </submittedName>
</protein>
<proteinExistence type="predicted"/>
<dbReference type="InterPro" id="IPR038670">
    <property type="entry name" value="HslJ-like_sf"/>
</dbReference>
<comment type="caution">
    <text evidence="3">The sequence shown here is derived from an EMBL/GenBank/DDBJ whole genome shotgun (WGS) entry which is preliminary data.</text>
</comment>
<gene>
    <name evidence="3" type="ORF">C5F44_03110</name>
</gene>
<dbReference type="AlphaFoldDB" id="A0A2T4JDP2"/>
<feature type="chain" id="PRO_5015519526" evidence="1">
    <location>
        <begin position="22"/>
        <end position="144"/>
    </location>
</feature>
<keyword evidence="4" id="KW-1185">Reference proteome</keyword>
<dbReference type="Proteomes" id="UP000241362">
    <property type="component" value="Unassembled WGS sequence"/>
</dbReference>
<dbReference type="Pfam" id="PF03724">
    <property type="entry name" value="META"/>
    <property type="match status" value="1"/>
</dbReference>
<dbReference type="InterPro" id="IPR005184">
    <property type="entry name" value="DUF306_Meta_HslJ"/>
</dbReference>
<evidence type="ECO:0000256" key="1">
    <source>
        <dbReference type="SAM" id="SignalP"/>
    </source>
</evidence>
<dbReference type="EMBL" id="PZKE01000002">
    <property type="protein sequence ID" value="PTE16034.1"/>
    <property type="molecule type" value="Genomic_DNA"/>
</dbReference>
<reference evidence="3 4" key="1">
    <citation type="submission" date="2018-03" db="EMBL/GenBank/DDBJ databases">
        <title>Rhodobacter blasticus.</title>
        <authorList>
            <person name="Meyer T.E."/>
            <person name="Miller S."/>
            <person name="Lodha T."/>
            <person name="Gandham S."/>
            <person name="Chintalapati S."/>
            <person name="Chintalapati V.R."/>
        </authorList>
    </citation>
    <scope>NUCLEOTIDE SEQUENCE [LARGE SCALE GENOMIC DNA]</scope>
    <source>
        <strain evidence="3 4">DSM 2131</strain>
    </source>
</reference>
<dbReference type="Gene3D" id="2.40.128.270">
    <property type="match status" value="1"/>
</dbReference>
<sequence length="144" mass="15074">MKRLFPAVLPALLIAAAMTTACTPAETAEIGGEWHLIGLDGQPAKAPASIDFAADGKVAGKAPCNRYFGSYSGTLPQIAFAAMGATRMACPDLDAETAYFNALQTVTGAEVTTDRMLLTGPEGRVLEFVRDLSKGLTCQSCTKD</sequence>
<dbReference type="RefSeq" id="WP_107672043.1">
    <property type="nucleotide sequence ID" value="NZ_PZKE01000002.1"/>
</dbReference>
<evidence type="ECO:0000313" key="4">
    <source>
        <dbReference type="Proteomes" id="UP000241362"/>
    </source>
</evidence>
<organism evidence="3 4">
    <name type="scientific">Fuscovulum blasticum DSM 2131</name>
    <dbReference type="NCBI Taxonomy" id="1188250"/>
    <lineage>
        <taxon>Bacteria</taxon>
        <taxon>Pseudomonadati</taxon>
        <taxon>Pseudomonadota</taxon>
        <taxon>Alphaproteobacteria</taxon>
        <taxon>Rhodobacterales</taxon>
        <taxon>Paracoccaceae</taxon>
        <taxon>Pseudogemmobacter</taxon>
    </lineage>
</organism>
<name>A0A2T4JDP2_FUSBL</name>